<dbReference type="Gene3D" id="3.30.70.270">
    <property type="match status" value="1"/>
</dbReference>
<dbReference type="InterPro" id="IPR043128">
    <property type="entry name" value="Rev_trsase/Diguanyl_cyclase"/>
</dbReference>
<dbReference type="InterPro" id="IPR013656">
    <property type="entry name" value="PAS_4"/>
</dbReference>
<evidence type="ECO:0000259" key="4">
    <source>
        <dbReference type="PROSITE" id="PS50887"/>
    </source>
</evidence>
<dbReference type="Gene3D" id="3.30.450.20">
    <property type="entry name" value="PAS domain"/>
    <property type="match status" value="4"/>
</dbReference>
<gene>
    <name evidence="5" type="ORF">G3446_23130</name>
</gene>
<dbReference type="NCBIfam" id="TIGR00254">
    <property type="entry name" value="GGDEF"/>
    <property type="match status" value="1"/>
</dbReference>
<dbReference type="PROSITE" id="PS50113">
    <property type="entry name" value="PAC"/>
    <property type="match status" value="2"/>
</dbReference>
<dbReference type="PANTHER" id="PTHR44757">
    <property type="entry name" value="DIGUANYLATE CYCLASE DGCP"/>
    <property type="match status" value="1"/>
</dbReference>
<accession>A0A6M0K7T6</accession>
<dbReference type="InterPro" id="IPR000160">
    <property type="entry name" value="GGDEF_dom"/>
</dbReference>
<dbReference type="CDD" id="cd01948">
    <property type="entry name" value="EAL"/>
    <property type="match status" value="1"/>
</dbReference>
<dbReference type="SUPFAM" id="SSF55073">
    <property type="entry name" value="Nucleotide cyclase"/>
    <property type="match status" value="1"/>
</dbReference>
<dbReference type="Pfam" id="PF08447">
    <property type="entry name" value="PAS_3"/>
    <property type="match status" value="1"/>
</dbReference>
<evidence type="ECO:0000259" key="1">
    <source>
        <dbReference type="PROSITE" id="PS50112"/>
    </source>
</evidence>
<feature type="domain" description="PAS" evidence="1">
    <location>
        <begin position="231"/>
        <end position="279"/>
    </location>
</feature>
<dbReference type="CDD" id="cd00130">
    <property type="entry name" value="PAS"/>
    <property type="match status" value="3"/>
</dbReference>
<dbReference type="Pfam" id="PF13426">
    <property type="entry name" value="PAS_9"/>
    <property type="match status" value="2"/>
</dbReference>
<evidence type="ECO:0000313" key="5">
    <source>
        <dbReference type="EMBL" id="NEV64727.1"/>
    </source>
</evidence>
<dbReference type="InterPro" id="IPR035919">
    <property type="entry name" value="EAL_sf"/>
</dbReference>
<dbReference type="CDD" id="cd01949">
    <property type="entry name" value="GGDEF"/>
    <property type="match status" value="1"/>
</dbReference>
<dbReference type="SMART" id="SM00091">
    <property type="entry name" value="PAS"/>
    <property type="match status" value="2"/>
</dbReference>
<feature type="domain" description="PAC" evidence="2">
    <location>
        <begin position="305"/>
        <end position="357"/>
    </location>
</feature>
<dbReference type="Proteomes" id="UP000483379">
    <property type="component" value="Unassembled WGS sequence"/>
</dbReference>
<dbReference type="SUPFAM" id="SSF55785">
    <property type="entry name" value="PYP-like sensor domain (PAS domain)"/>
    <property type="match status" value="4"/>
</dbReference>
<dbReference type="PROSITE" id="PS50112">
    <property type="entry name" value="PAS"/>
    <property type="match status" value="3"/>
</dbReference>
<dbReference type="InterPro" id="IPR052155">
    <property type="entry name" value="Biofilm_reg_signaling"/>
</dbReference>
<dbReference type="PROSITE" id="PS50887">
    <property type="entry name" value="GGDEF"/>
    <property type="match status" value="1"/>
</dbReference>
<evidence type="ECO:0000259" key="3">
    <source>
        <dbReference type="PROSITE" id="PS50883"/>
    </source>
</evidence>
<dbReference type="InterPro" id="IPR000014">
    <property type="entry name" value="PAS"/>
</dbReference>
<evidence type="ECO:0000259" key="2">
    <source>
        <dbReference type="PROSITE" id="PS50113"/>
    </source>
</evidence>
<feature type="domain" description="GGDEF" evidence="4">
    <location>
        <begin position="511"/>
        <end position="644"/>
    </location>
</feature>
<dbReference type="AlphaFoldDB" id="A0A6M0K7T6"/>
<dbReference type="NCBIfam" id="TIGR00229">
    <property type="entry name" value="sensory_box"/>
    <property type="match status" value="3"/>
</dbReference>
<protein>
    <submittedName>
        <fullName evidence="5">EAL domain-containing protein</fullName>
    </submittedName>
</protein>
<feature type="domain" description="PAS" evidence="1">
    <location>
        <begin position="1"/>
        <end position="33"/>
    </location>
</feature>
<keyword evidence="6" id="KW-1185">Reference proteome</keyword>
<dbReference type="InterPro" id="IPR001633">
    <property type="entry name" value="EAL_dom"/>
</dbReference>
<dbReference type="InterPro" id="IPR029787">
    <property type="entry name" value="Nucleotide_cyclase"/>
</dbReference>
<comment type="caution">
    <text evidence="5">The sequence shown here is derived from an EMBL/GenBank/DDBJ whole genome shotgun (WGS) entry which is preliminary data.</text>
</comment>
<organism evidence="5 6">
    <name type="scientific">Thiorhodococcus minor</name>
    <dbReference type="NCBI Taxonomy" id="57489"/>
    <lineage>
        <taxon>Bacteria</taxon>
        <taxon>Pseudomonadati</taxon>
        <taxon>Pseudomonadota</taxon>
        <taxon>Gammaproteobacteria</taxon>
        <taxon>Chromatiales</taxon>
        <taxon>Chromatiaceae</taxon>
        <taxon>Thiorhodococcus</taxon>
    </lineage>
</organism>
<dbReference type="PANTHER" id="PTHR44757:SF2">
    <property type="entry name" value="BIOFILM ARCHITECTURE MAINTENANCE PROTEIN MBAA"/>
    <property type="match status" value="1"/>
</dbReference>
<dbReference type="SMART" id="SM00052">
    <property type="entry name" value="EAL"/>
    <property type="match status" value="1"/>
</dbReference>
<sequence length="918" mass="102111">MAALTLDRDLSIRSASQVFLDLLGYKEEDILGRHFDCLVLAHQARALGELLESSERFSIQLDLSFISTRGGSLPASVAISKISQLDTRAQGQLAVILERLDREHALQQILRIDEALSLAKIANWELQLDSDRILAPQDWLELLGIGAESELTLGRALKCIHPQDRNLVASTFKRARSTGESFRIRFRFLNASGEVRWAECAGRRYPDGSGLAGRMCGALLDITDRRLAEQALARYADIVSATPDRIAFVDRGSRIQAANDAFLQALGRASEDTIGLELIQVLDESPLASLLYRNLGTCFDEGRSIIEDVREPSESDEERQLEVRLFPHRDEQGRVTGVVINARDVTEIREAEQRLLQSAAVYAATSEGVLITDASGSIVRANAAFTQITGYSEAEILGQKPSLLDAQWHRPSFFFGIWRRLLRLGSWKGDLWNRRKDGEVYRQRLIIRRVDDRHGKLLNFVGVFAERATSPETPQTAEHLIHYDSLTKLPNRLLFESRLEHGLELGDRKDSPLAVFILDLDHFSHINFSLGHHIGDDLLRNTAIKLRDAIRPADTLARLRADQFAFLFEDIGDVEEAREIAQRLQEAMRAPIWVRNHLLHVNVSIGIALSTGLGDDRSSMMTKAESALRQVKRQGRNAFQISMAKPDAAQAEHRRVLALLRSGLSRGDLKLLYRPGVNLQSDACDYVEAIVHWEQQELGRVSSERVTTLADEIGLAAEIGDWALETSCTQLAHWLSQGISLPSQGIKICEGQLTHGDLVRKLAGILADKPIIASRLVLEFSESLLIKHREQITEVLRGINELGVGIMLSEVGVGWTAPALLQRLPVKALKIHPNFVAALPDSAHELAVVEVLIAMAQSLGLDIRADGVRTKEQQYQLMNLGCGHAQGELFSEPLTAAQLQSWLNPQSKKPQAPQPRTS</sequence>
<feature type="domain" description="EAL" evidence="3">
    <location>
        <begin position="653"/>
        <end position="907"/>
    </location>
</feature>
<feature type="domain" description="PAC" evidence="2">
    <location>
        <begin position="182"/>
        <end position="234"/>
    </location>
</feature>
<dbReference type="PROSITE" id="PS50883">
    <property type="entry name" value="EAL"/>
    <property type="match status" value="1"/>
</dbReference>
<dbReference type="Pfam" id="PF00990">
    <property type="entry name" value="GGDEF"/>
    <property type="match status" value="1"/>
</dbReference>
<evidence type="ECO:0000313" key="6">
    <source>
        <dbReference type="Proteomes" id="UP000483379"/>
    </source>
</evidence>
<name>A0A6M0K7T6_9GAMM</name>
<reference evidence="5 6" key="1">
    <citation type="submission" date="2020-02" db="EMBL/GenBank/DDBJ databases">
        <title>Genome sequences of Thiorhodococcus mannitoliphagus and Thiorhodococcus minor, purple sulfur photosynthetic bacteria in the gammaproteobacterial family, Chromatiaceae.</title>
        <authorList>
            <person name="Aviles F.A."/>
            <person name="Meyer T.E."/>
            <person name="Kyndt J.A."/>
        </authorList>
    </citation>
    <scope>NUCLEOTIDE SEQUENCE [LARGE SCALE GENOMIC DNA]</scope>
    <source>
        <strain evidence="5 6">DSM 11518</strain>
    </source>
</reference>
<dbReference type="InterPro" id="IPR000700">
    <property type="entry name" value="PAS-assoc_C"/>
</dbReference>
<dbReference type="Pfam" id="PF08448">
    <property type="entry name" value="PAS_4"/>
    <property type="match status" value="1"/>
</dbReference>
<feature type="domain" description="PAS" evidence="1">
    <location>
        <begin position="351"/>
        <end position="399"/>
    </location>
</feature>
<dbReference type="Pfam" id="PF00563">
    <property type="entry name" value="EAL"/>
    <property type="match status" value="1"/>
</dbReference>
<dbReference type="SUPFAM" id="SSF141868">
    <property type="entry name" value="EAL domain-like"/>
    <property type="match status" value="1"/>
</dbReference>
<dbReference type="InterPro" id="IPR013655">
    <property type="entry name" value="PAS_fold_3"/>
</dbReference>
<dbReference type="Gene3D" id="3.20.20.450">
    <property type="entry name" value="EAL domain"/>
    <property type="match status" value="1"/>
</dbReference>
<dbReference type="InterPro" id="IPR035965">
    <property type="entry name" value="PAS-like_dom_sf"/>
</dbReference>
<dbReference type="EMBL" id="JAAIJQ010000107">
    <property type="protein sequence ID" value="NEV64727.1"/>
    <property type="molecule type" value="Genomic_DNA"/>
</dbReference>
<dbReference type="SMART" id="SM00267">
    <property type="entry name" value="GGDEF"/>
    <property type="match status" value="1"/>
</dbReference>
<proteinExistence type="predicted"/>